<evidence type="ECO:0000313" key="3">
    <source>
        <dbReference type="EMBL" id="PNH00088.1"/>
    </source>
</evidence>
<evidence type="ECO:0000313" key="4">
    <source>
        <dbReference type="Proteomes" id="UP000236333"/>
    </source>
</evidence>
<feature type="compositionally biased region" description="Low complexity" evidence="1">
    <location>
        <begin position="26"/>
        <end position="37"/>
    </location>
</feature>
<organism evidence="3 4">
    <name type="scientific">Tetrabaena socialis</name>
    <dbReference type="NCBI Taxonomy" id="47790"/>
    <lineage>
        <taxon>Eukaryota</taxon>
        <taxon>Viridiplantae</taxon>
        <taxon>Chlorophyta</taxon>
        <taxon>core chlorophytes</taxon>
        <taxon>Chlorophyceae</taxon>
        <taxon>CS clade</taxon>
        <taxon>Chlamydomonadales</taxon>
        <taxon>Tetrabaenaceae</taxon>
        <taxon>Tetrabaena</taxon>
    </lineage>
</organism>
<evidence type="ECO:0000259" key="2">
    <source>
        <dbReference type="PROSITE" id="PS50927"/>
    </source>
</evidence>
<dbReference type="Gene3D" id="2.90.10.10">
    <property type="entry name" value="Bulb-type lectin domain"/>
    <property type="match status" value="2"/>
</dbReference>
<dbReference type="SMART" id="SM00108">
    <property type="entry name" value="B_lectin"/>
    <property type="match status" value="1"/>
</dbReference>
<dbReference type="OrthoDB" id="1884773at2759"/>
<dbReference type="InterPro" id="IPR036426">
    <property type="entry name" value="Bulb-type_lectin_dom_sf"/>
</dbReference>
<evidence type="ECO:0000256" key="1">
    <source>
        <dbReference type="SAM" id="MobiDB-lite"/>
    </source>
</evidence>
<dbReference type="EMBL" id="PGGS01001721">
    <property type="protein sequence ID" value="PNH00088.1"/>
    <property type="molecule type" value="Genomic_DNA"/>
</dbReference>
<proteinExistence type="predicted"/>
<sequence>MARNCVWAADGSLLCTPSPKSPPTSPSKYTPKSTQKSNLEPGIREDFAEFRDTLYGRGNGVASDVLLPGQSLWSKDKQHFLTYQYDGNLVLTPAAVYSADAFSDTPNRAEVQGDGNFVLYNRDNVAYWSTRTANLGTGPFTLTVQNSRNIVLTDDGNHGTLLWQSGSTKPRQCRGRMKY</sequence>
<dbReference type="Proteomes" id="UP000236333">
    <property type="component" value="Unassembled WGS sequence"/>
</dbReference>
<feature type="region of interest" description="Disordered" evidence="1">
    <location>
        <begin position="16"/>
        <end position="38"/>
    </location>
</feature>
<gene>
    <name evidence="3" type="ORF">TSOC_014184</name>
</gene>
<comment type="caution">
    <text evidence="3">The sequence shown here is derived from an EMBL/GenBank/DDBJ whole genome shotgun (WGS) entry which is preliminary data.</text>
</comment>
<feature type="domain" description="Bulb-type lectin" evidence="2">
    <location>
        <begin position="57"/>
        <end position="165"/>
    </location>
</feature>
<dbReference type="PROSITE" id="PS50927">
    <property type="entry name" value="BULB_LECTIN"/>
    <property type="match status" value="1"/>
</dbReference>
<name>A0A2J7ZIK1_9CHLO</name>
<accession>A0A2J7ZIK1</accession>
<reference evidence="3 4" key="1">
    <citation type="journal article" date="2017" name="Mol. Biol. Evol.">
        <title>The 4-celled Tetrabaena socialis nuclear genome reveals the essential components for genetic control of cell number at the origin of multicellularity in the volvocine lineage.</title>
        <authorList>
            <person name="Featherston J."/>
            <person name="Arakaki Y."/>
            <person name="Hanschen E.R."/>
            <person name="Ferris P.J."/>
            <person name="Michod R.E."/>
            <person name="Olson B.J.S.C."/>
            <person name="Nozaki H."/>
            <person name="Durand P.M."/>
        </authorList>
    </citation>
    <scope>NUCLEOTIDE SEQUENCE [LARGE SCALE GENOMIC DNA]</scope>
    <source>
        <strain evidence="3 4">NIES-571</strain>
    </source>
</reference>
<dbReference type="InterPro" id="IPR001480">
    <property type="entry name" value="Bulb-type_lectin_dom"/>
</dbReference>
<keyword evidence="4" id="KW-1185">Reference proteome</keyword>
<dbReference type="AlphaFoldDB" id="A0A2J7ZIK1"/>
<dbReference type="SUPFAM" id="SSF51110">
    <property type="entry name" value="alpha-D-mannose-specific plant lectins"/>
    <property type="match status" value="1"/>
</dbReference>
<protein>
    <recommendedName>
        <fullName evidence="2">Bulb-type lectin domain-containing protein</fullName>
    </recommendedName>
</protein>